<feature type="domain" description="HTH araC/xylS-type" evidence="4">
    <location>
        <begin position="249"/>
        <end position="346"/>
    </location>
</feature>
<protein>
    <submittedName>
        <fullName evidence="5">AraC family transcriptional regulator</fullName>
    </submittedName>
</protein>
<keyword evidence="6" id="KW-1185">Reference proteome</keyword>
<comment type="caution">
    <text evidence="5">The sequence shown here is derived from an EMBL/GenBank/DDBJ whole genome shotgun (WGS) entry which is preliminary data.</text>
</comment>
<dbReference type="PANTHER" id="PTHR47894:SF1">
    <property type="entry name" value="HTH-TYPE TRANSCRIPTIONAL REGULATOR VQSM"/>
    <property type="match status" value="1"/>
</dbReference>
<dbReference type="GO" id="GO:0003700">
    <property type="term" value="F:DNA-binding transcription factor activity"/>
    <property type="evidence" value="ECO:0007669"/>
    <property type="project" value="InterPro"/>
</dbReference>
<accession>A0A317ECQ7</accession>
<keyword evidence="1" id="KW-0805">Transcription regulation</keyword>
<dbReference type="InterPro" id="IPR009057">
    <property type="entry name" value="Homeodomain-like_sf"/>
</dbReference>
<evidence type="ECO:0000256" key="3">
    <source>
        <dbReference type="ARBA" id="ARBA00023163"/>
    </source>
</evidence>
<proteinExistence type="predicted"/>
<gene>
    <name evidence="5" type="ORF">DKG74_07570</name>
</gene>
<keyword evidence="3" id="KW-0804">Transcription</keyword>
<dbReference type="GO" id="GO:0005829">
    <property type="term" value="C:cytosol"/>
    <property type="evidence" value="ECO:0007669"/>
    <property type="project" value="TreeGrafter"/>
</dbReference>
<dbReference type="SMART" id="SM00342">
    <property type="entry name" value="HTH_ARAC"/>
    <property type="match status" value="1"/>
</dbReference>
<dbReference type="AlphaFoldDB" id="A0A317ECQ7"/>
<evidence type="ECO:0000313" key="6">
    <source>
        <dbReference type="Proteomes" id="UP000245461"/>
    </source>
</evidence>
<dbReference type="InterPro" id="IPR032687">
    <property type="entry name" value="AraC-type_N"/>
</dbReference>
<dbReference type="OrthoDB" id="9805730at2"/>
<evidence type="ECO:0000256" key="2">
    <source>
        <dbReference type="ARBA" id="ARBA00023125"/>
    </source>
</evidence>
<organism evidence="5 6">
    <name type="scientific">Zavarzinia aquatilis</name>
    <dbReference type="NCBI Taxonomy" id="2211142"/>
    <lineage>
        <taxon>Bacteria</taxon>
        <taxon>Pseudomonadati</taxon>
        <taxon>Pseudomonadota</taxon>
        <taxon>Alphaproteobacteria</taxon>
        <taxon>Rhodospirillales</taxon>
        <taxon>Zavarziniaceae</taxon>
        <taxon>Zavarzinia</taxon>
    </lineage>
</organism>
<dbReference type="Proteomes" id="UP000245461">
    <property type="component" value="Unassembled WGS sequence"/>
</dbReference>
<dbReference type="PROSITE" id="PS01124">
    <property type="entry name" value="HTH_ARAC_FAMILY_2"/>
    <property type="match status" value="1"/>
</dbReference>
<dbReference type="EMBL" id="QGLE01000003">
    <property type="protein sequence ID" value="PWR24818.1"/>
    <property type="molecule type" value="Genomic_DNA"/>
</dbReference>
<evidence type="ECO:0000256" key="1">
    <source>
        <dbReference type="ARBA" id="ARBA00023015"/>
    </source>
</evidence>
<dbReference type="Pfam" id="PF12625">
    <property type="entry name" value="Arabinose_bd"/>
    <property type="match status" value="1"/>
</dbReference>
<dbReference type="Gene3D" id="1.10.10.60">
    <property type="entry name" value="Homeodomain-like"/>
    <property type="match status" value="1"/>
</dbReference>
<keyword evidence="2" id="KW-0238">DNA-binding</keyword>
<dbReference type="InterPro" id="IPR018060">
    <property type="entry name" value="HTH_AraC"/>
</dbReference>
<sequence>MPRRGQIVPTPDAAPRATPAAFIRAILAAYRGQGRDPAPALARAQIDPAGLAGPGAGVTAAQLEAMAGRAMRELDDEALGWFSRRLPWGSYGLLARGSLTAPDIHTALRRWFRHHALLTDDVSLALEAEGTEARVHLRENQPLGGDADMREFCHVTLLRNAIGFSSWLADSRIALTEAWFPYPAPDHAGAYDLLFGCPTRFGAVDAGVAFDARYLALPVRRDEAAMREMLRNALPLIVLRYKRDRLLLRRAQALLATRPELLANAEALAGALNLSVRSLHRQLAREGTSLQTLKDEARKAEAIRLLDRSNRPVKQIAAQTGFANERSFARAFRGWTGVSPAAWRLGERADKSNEY</sequence>
<dbReference type="SUPFAM" id="SSF46689">
    <property type="entry name" value="Homeodomain-like"/>
    <property type="match status" value="1"/>
</dbReference>
<dbReference type="GO" id="GO:0000976">
    <property type="term" value="F:transcription cis-regulatory region binding"/>
    <property type="evidence" value="ECO:0007669"/>
    <property type="project" value="TreeGrafter"/>
</dbReference>
<evidence type="ECO:0000259" key="4">
    <source>
        <dbReference type="PROSITE" id="PS01124"/>
    </source>
</evidence>
<evidence type="ECO:0000313" key="5">
    <source>
        <dbReference type="EMBL" id="PWR24818.1"/>
    </source>
</evidence>
<dbReference type="PANTHER" id="PTHR47894">
    <property type="entry name" value="HTH-TYPE TRANSCRIPTIONAL REGULATOR GADX"/>
    <property type="match status" value="1"/>
</dbReference>
<reference evidence="5 6" key="1">
    <citation type="submission" date="2018-05" db="EMBL/GenBank/DDBJ databases">
        <title>Zavarzinia sp. HR-AS.</title>
        <authorList>
            <person name="Lee Y."/>
            <person name="Jeon C.O."/>
        </authorList>
    </citation>
    <scope>NUCLEOTIDE SEQUENCE [LARGE SCALE GENOMIC DNA]</scope>
    <source>
        <strain evidence="5 6">HR-AS</strain>
    </source>
</reference>
<dbReference type="Pfam" id="PF12833">
    <property type="entry name" value="HTH_18"/>
    <property type="match status" value="1"/>
</dbReference>
<name>A0A317ECQ7_9PROT</name>